<dbReference type="EC" id="3.6.4.12" evidence="1"/>
<keyword evidence="1" id="KW-0255">Endonuclease</keyword>
<comment type="caution">
    <text evidence="1">The sequence shown here is derived from an EMBL/GenBank/DDBJ whole genome shotgun (WGS) entry which is preliminary data.</text>
</comment>
<accession>A0ACC1J443</accession>
<name>A0ACC1J443_9FUNG</name>
<dbReference type="Proteomes" id="UP001150603">
    <property type="component" value="Unassembled WGS sequence"/>
</dbReference>
<evidence type="ECO:0000313" key="2">
    <source>
        <dbReference type="Proteomes" id="UP001150603"/>
    </source>
</evidence>
<feature type="non-terminal residue" evidence="1">
    <location>
        <position position="1"/>
    </location>
</feature>
<keyword evidence="1" id="KW-0378">Hydrolase</keyword>
<keyword evidence="2" id="KW-1185">Reference proteome</keyword>
<protein>
    <submittedName>
        <fullName evidence="1">DNA replication endonuclease-helicase Dna2</fullName>
        <ecNumber evidence="1">3.6.4.12</ecNumber>
    </submittedName>
</protein>
<evidence type="ECO:0000313" key="1">
    <source>
        <dbReference type="EMBL" id="KAJ1936946.1"/>
    </source>
</evidence>
<reference evidence="1" key="1">
    <citation type="submission" date="2022-07" db="EMBL/GenBank/DDBJ databases">
        <title>Phylogenomic reconstructions and comparative analyses of Kickxellomycotina fungi.</title>
        <authorList>
            <person name="Reynolds N.K."/>
            <person name="Stajich J.E."/>
            <person name="Barry K."/>
            <person name="Grigoriev I.V."/>
            <person name="Crous P."/>
            <person name="Smith M.E."/>
        </authorList>
    </citation>
    <scope>NUCLEOTIDE SEQUENCE</scope>
    <source>
        <strain evidence="1">NRRL 5244</strain>
    </source>
</reference>
<sequence>LPPLVRNTAARDSGLGTSLFKRLCEAHPLAVVHLGFQYRMNADIQKLANRLVYDGHLRCGSLQVASRKIQYPVDPAKALESWPFEQQKPNAQFAMPWVSDALDPMRGAVFVNTDPIPGLESRVEGSDLVQNNSEINIIRILVNTLHACGIEGRQIGVLSPYRAQLKQIEIEFGIRMADEDERQQLLRQSSGNAAESSSARIPGLDVHTIDRYQGRDADVIVISWVRSNHAQVIGELLRDWHRINVAITRAKRKLIMVGSKNTLLKSPLFAEMLRMLVEADAVVDVPTEQIFTEAQCLLDARARGKAKKAAARTAGSALLKGHPILKDIIAEQG</sequence>
<organism evidence="1 2">
    <name type="scientific">Linderina macrospora</name>
    <dbReference type="NCBI Taxonomy" id="4868"/>
    <lineage>
        <taxon>Eukaryota</taxon>
        <taxon>Fungi</taxon>
        <taxon>Fungi incertae sedis</taxon>
        <taxon>Zoopagomycota</taxon>
        <taxon>Kickxellomycotina</taxon>
        <taxon>Kickxellomycetes</taxon>
        <taxon>Kickxellales</taxon>
        <taxon>Kickxellaceae</taxon>
        <taxon>Linderina</taxon>
    </lineage>
</organism>
<gene>
    <name evidence="1" type="primary">dna2_2</name>
    <name evidence="1" type="ORF">FBU59_004898</name>
</gene>
<proteinExistence type="predicted"/>
<keyword evidence="1" id="KW-0540">Nuclease</keyword>
<dbReference type="EMBL" id="JANBPW010003692">
    <property type="protein sequence ID" value="KAJ1936946.1"/>
    <property type="molecule type" value="Genomic_DNA"/>
</dbReference>